<dbReference type="Gene3D" id="3.80.10.10">
    <property type="entry name" value="Ribonuclease Inhibitor"/>
    <property type="match status" value="1"/>
</dbReference>
<dbReference type="SMART" id="SM00365">
    <property type="entry name" value="LRR_SD22"/>
    <property type="match status" value="3"/>
</dbReference>
<dbReference type="EMBL" id="CP012154">
    <property type="protein sequence ID" value="AKS41515.1"/>
    <property type="molecule type" value="Genomic_DNA"/>
</dbReference>
<evidence type="ECO:0000313" key="4">
    <source>
        <dbReference type="Proteomes" id="UP000066624"/>
    </source>
</evidence>
<evidence type="ECO:0000313" key="3">
    <source>
        <dbReference type="EMBL" id="AKS41515.1"/>
    </source>
</evidence>
<dbReference type="PANTHER" id="PTHR46652:SF8">
    <property type="entry name" value="LEUCINE RICH REPEAT CONTAINING 23"/>
    <property type="match status" value="1"/>
</dbReference>
<accession>A0A0K0XV22</accession>
<proteinExistence type="predicted"/>
<dbReference type="AlphaFoldDB" id="A0A0K0XV22"/>
<dbReference type="InterPro" id="IPR050836">
    <property type="entry name" value="SDS22/Internalin_LRR"/>
</dbReference>
<dbReference type="Proteomes" id="UP000066624">
    <property type="component" value="Chromosome"/>
</dbReference>
<dbReference type="InterPro" id="IPR025875">
    <property type="entry name" value="Leu-rich_rpt_4"/>
</dbReference>
<reference evidence="3 4" key="1">
    <citation type="submission" date="2015-07" db="EMBL/GenBank/DDBJ databases">
        <authorList>
            <person name="Noorani M."/>
        </authorList>
    </citation>
    <scope>NUCLEOTIDE SEQUENCE [LARGE SCALE GENOMIC DNA]</scope>
    <source>
        <strain evidence="3 4">KCTC 42284</strain>
    </source>
</reference>
<keyword evidence="2" id="KW-0677">Repeat</keyword>
<dbReference type="KEGG" id="wma:WM2015_1141"/>
<dbReference type="PROSITE" id="PS51450">
    <property type="entry name" value="LRR"/>
    <property type="match status" value="3"/>
</dbReference>
<dbReference type="STRING" id="1579979.WM2015_1141"/>
<gene>
    <name evidence="3" type="ORF">WM2015_1141</name>
</gene>
<keyword evidence="1" id="KW-0433">Leucine-rich repeat</keyword>
<protein>
    <submittedName>
        <fullName evidence="3">Uncharacterized protein</fullName>
    </submittedName>
</protein>
<dbReference type="RefSeq" id="WP_049725152.1">
    <property type="nucleotide sequence ID" value="NZ_CP012154.1"/>
</dbReference>
<evidence type="ECO:0000256" key="2">
    <source>
        <dbReference type="ARBA" id="ARBA00022737"/>
    </source>
</evidence>
<dbReference type="PANTHER" id="PTHR46652">
    <property type="entry name" value="LEUCINE-RICH REPEAT AND IQ DOMAIN-CONTAINING PROTEIN 1-RELATED"/>
    <property type="match status" value="1"/>
</dbReference>
<dbReference type="InterPro" id="IPR032675">
    <property type="entry name" value="LRR_dom_sf"/>
</dbReference>
<organism evidence="3 4">
    <name type="scientific">Wenzhouxiangella marina</name>
    <dbReference type="NCBI Taxonomy" id="1579979"/>
    <lineage>
        <taxon>Bacteria</taxon>
        <taxon>Pseudomonadati</taxon>
        <taxon>Pseudomonadota</taxon>
        <taxon>Gammaproteobacteria</taxon>
        <taxon>Chromatiales</taxon>
        <taxon>Wenzhouxiangellaceae</taxon>
        <taxon>Wenzhouxiangella</taxon>
    </lineage>
</organism>
<keyword evidence="4" id="KW-1185">Reference proteome</keyword>
<dbReference type="Pfam" id="PF12799">
    <property type="entry name" value="LRR_4"/>
    <property type="match status" value="1"/>
</dbReference>
<dbReference type="InterPro" id="IPR001611">
    <property type="entry name" value="Leu-rich_rpt"/>
</dbReference>
<name>A0A0K0XV22_9GAMM</name>
<evidence type="ECO:0000256" key="1">
    <source>
        <dbReference type="ARBA" id="ARBA00022614"/>
    </source>
</evidence>
<dbReference type="SUPFAM" id="SSF52075">
    <property type="entry name" value="Outer arm dynein light chain 1"/>
    <property type="match status" value="1"/>
</dbReference>
<sequence length="208" mass="22756">MSDTPADPHRSAQLHDARAWWDGLDEAWRSAFEAIVPDLVSPTGGPDADALLALFSRETLRLAGPNSPYPDLAFELTDLSGVAGLRSLSFLSVTGMQITSLRPIAGLTALQHLFVNDNALESLDGIEDLTRLESLYCQGNRITSLAPIEGLTRLQTLYVSRNRIERIDGLHAGHIPALQDFFVLPNEKLQATEIARVQTELGVLCRRG</sequence>